<dbReference type="Proteomes" id="UP000276133">
    <property type="component" value="Unassembled WGS sequence"/>
</dbReference>
<comment type="caution">
    <text evidence="1">The sequence shown here is derived from an EMBL/GenBank/DDBJ whole genome shotgun (WGS) entry which is preliminary data.</text>
</comment>
<organism evidence="1 2">
    <name type="scientific">Brachionus plicatilis</name>
    <name type="common">Marine rotifer</name>
    <name type="synonym">Brachionus muelleri</name>
    <dbReference type="NCBI Taxonomy" id="10195"/>
    <lineage>
        <taxon>Eukaryota</taxon>
        <taxon>Metazoa</taxon>
        <taxon>Spiralia</taxon>
        <taxon>Gnathifera</taxon>
        <taxon>Rotifera</taxon>
        <taxon>Eurotatoria</taxon>
        <taxon>Monogononta</taxon>
        <taxon>Pseudotrocha</taxon>
        <taxon>Ploima</taxon>
        <taxon>Brachionidae</taxon>
        <taxon>Brachionus</taxon>
    </lineage>
</organism>
<gene>
    <name evidence="1" type="ORF">BpHYR1_048449</name>
</gene>
<reference evidence="1 2" key="1">
    <citation type="journal article" date="2018" name="Sci. Rep.">
        <title>Genomic signatures of local adaptation to the degree of environmental predictability in rotifers.</title>
        <authorList>
            <person name="Franch-Gras L."/>
            <person name="Hahn C."/>
            <person name="Garcia-Roger E.M."/>
            <person name="Carmona M.J."/>
            <person name="Serra M."/>
            <person name="Gomez A."/>
        </authorList>
    </citation>
    <scope>NUCLEOTIDE SEQUENCE [LARGE SCALE GENOMIC DNA]</scope>
    <source>
        <strain evidence="1">HYR1</strain>
    </source>
</reference>
<dbReference type="AlphaFoldDB" id="A0A3M7RMG8"/>
<evidence type="ECO:0000313" key="2">
    <source>
        <dbReference type="Proteomes" id="UP000276133"/>
    </source>
</evidence>
<proteinExistence type="predicted"/>
<dbReference type="EMBL" id="REGN01003093">
    <property type="protein sequence ID" value="RNA24600.1"/>
    <property type="molecule type" value="Genomic_DNA"/>
</dbReference>
<accession>A0A3M7RMG8</accession>
<protein>
    <submittedName>
        <fullName evidence="1">Uncharacterized protein</fullName>
    </submittedName>
</protein>
<name>A0A3M7RMG8_BRAPC</name>
<keyword evidence="2" id="KW-1185">Reference proteome</keyword>
<sequence>MLELNNSITLVVELKKLTLISKNFQLYKNQTSLKRGNENDHLKIFSNFQFKINSKLCWIEKLKRMIMFKKFCRNIFERNISFGKIGCSTDMFFMEISFKKRNEHCKQIEH</sequence>
<evidence type="ECO:0000313" key="1">
    <source>
        <dbReference type="EMBL" id="RNA24600.1"/>
    </source>
</evidence>